<gene>
    <name evidence="1" type="ORF">H9L12_02975</name>
</gene>
<accession>A0A7G9SCI9</accession>
<dbReference type="KEGG" id="srhi:H9L12_02975"/>
<name>A0A7G9SCI9_9SPHN</name>
<reference evidence="1 2" key="1">
    <citation type="submission" date="2020-08" db="EMBL/GenBank/DDBJ databases">
        <title>Genome sequence of Sphingomonas rhizophila KACC 19189T.</title>
        <authorList>
            <person name="Hyun D.-W."/>
            <person name="Bae J.-W."/>
        </authorList>
    </citation>
    <scope>NUCLEOTIDE SEQUENCE [LARGE SCALE GENOMIC DNA]</scope>
    <source>
        <strain evidence="1 2">KACC 19189</strain>
    </source>
</reference>
<keyword evidence="2" id="KW-1185">Reference proteome</keyword>
<organism evidence="1 2">
    <name type="scientific">Sphingomonas rhizophila</name>
    <dbReference type="NCBI Taxonomy" id="2071607"/>
    <lineage>
        <taxon>Bacteria</taxon>
        <taxon>Pseudomonadati</taxon>
        <taxon>Pseudomonadota</taxon>
        <taxon>Alphaproteobacteria</taxon>
        <taxon>Sphingomonadales</taxon>
        <taxon>Sphingomonadaceae</taxon>
        <taxon>Sphingomonas</taxon>
    </lineage>
</organism>
<dbReference type="RefSeq" id="WP_187542555.1">
    <property type="nucleotide sequence ID" value="NZ_CP060717.1"/>
</dbReference>
<dbReference type="Proteomes" id="UP000515955">
    <property type="component" value="Chromosome"/>
</dbReference>
<proteinExistence type="predicted"/>
<dbReference type="AlphaFoldDB" id="A0A7G9SCI9"/>
<protein>
    <submittedName>
        <fullName evidence="1">Uncharacterized protein</fullName>
    </submittedName>
</protein>
<dbReference type="EMBL" id="CP060717">
    <property type="protein sequence ID" value="QNN65564.1"/>
    <property type="molecule type" value="Genomic_DNA"/>
</dbReference>
<evidence type="ECO:0000313" key="1">
    <source>
        <dbReference type="EMBL" id="QNN65564.1"/>
    </source>
</evidence>
<evidence type="ECO:0000313" key="2">
    <source>
        <dbReference type="Proteomes" id="UP000515955"/>
    </source>
</evidence>
<sequence length="284" mass="31830">MDMDYLVESFRASDPVRQGDVFRLTSDDGVYGILVTADCDISNSKHGGELTLILAYPPSRYLRDFWCRMECGRLKAKLSRQVLEAANQSFVGRGGAKLLDEDGLQLLLSTFEPEALADRLKFEAGKKREEFLEKIEALKLMDVILDEEQFDILKKASLLLGHSKKTIESSFLSVLDDRKGPADIFHLPALPDLGHGPLIVRLRSFISISENDVGTSTVSVEDTGPKYIRCARLADNVRFAMIQKMAFLFSRIGLSADYENDLRSRLKATESEIVEEFLGDLVND</sequence>